<dbReference type="InterPro" id="IPR053900">
    <property type="entry name" value="C5orf34-like_dom"/>
</dbReference>
<evidence type="ECO:0000259" key="5">
    <source>
        <dbReference type="Pfam" id="PF22834"/>
    </source>
</evidence>
<name>A0AAD8GIB5_ACIOX</name>
<sequence>MAAVSLMVLYEDESVEVRYCDGSCLQLSPCGCEFLLEKTRHPSAHPLQQYERIRQRTQFVISSYKEQLVQALEFRNRFATVPYLPTVLIPTNSKTHLFIDISEVKWPKSDANGVTFTDNDGVKVTSCDGNAFLYLAPSHQEFSVEFLCKASQTPANKTKPSGTLIKENQEDIHNYGPDYCASSKDTHPHSNPHNGNKELSEPCTKHEYVYTWVVQHQSVLSCLACWNYPLSLALKCSKNKESAKQVSDEPLKTKNVRVPPPGEDTLQNEVSVLPKALPLSCPAPHSHRWTFKDLVSQDDQEIEQFLRTELVKIVWCQGIVYRLIHGAISGVEIYPGDGTVIRSQGPVANYFKHYLAKGPAEQSEEKMYVMSSLPPDVPGQSYSVRSVVTRASRILQCCHQARLSLNMFNNICCWKTESISSVQNNTPPVLLKEARIPNIGHFTAFSDGKVHVIYCDGMTLHMMWNFKVKTQNHKAEIQFSPGDEEAATLEWCKLMLPDGQCQLVRLQSPGLYERYVNVAVNWCKWLNKNPQKSGDLCKDFQPANPSDDWSVVAELQKIKRFNYVLENSKILKSTSVGEHKFYCNSDNIDSIEDLHSPEKNIAEALERTSKAIQDIELLLSTRISRR</sequence>
<dbReference type="PANTHER" id="PTHR34531:SF1">
    <property type="entry name" value="CHROMOSOME 5 OPEN READING FRAME 34"/>
    <property type="match status" value="1"/>
</dbReference>
<dbReference type="Pfam" id="PF15016">
    <property type="entry name" value="C5orf34_C"/>
    <property type="match status" value="1"/>
</dbReference>
<dbReference type="PANTHER" id="PTHR34531">
    <property type="entry name" value="ZGC:153352"/>
    <property type="match status" value="1"/>
</dbReference>
<dbReference type="InterPro" id="IPR027830">
    <property type="entry name" value="C5orf34-like_N"/>
</dbReference>
<dbReference type="InterPro" id="IPR053899">
    <property type="entry name" value="C5orf34-like_2nd"/>
</dbReference>
<feature type="domain" description="C5orf34-like" evidence="5">
    <location>
        <begin position="311"/>
        <end position="395"/>
    </location>
</feature>
<evidence type="ECO:0000259" key="3">
    <source>
        <dbReference type="Pfam" id="PF15025"/>
    </source>
</evidence>
<evidence type="ECO:0000256" key="1">
    <source>
        <dbReference type="SAM" id="MobiDB-lite"/>
    </source>
</evidence>
<feature type="domain" description="C5orf34-like N-terminal" evidence="3">
    <location>
        <begin position="7"/>
        <end position="76"/>
    </location>
</feature>
<protein>
    <recommendedName>
        <fullName evidence="8">DUF4524 domain-containing protein</fullName>
    </recommendedName>
</protein>
<comment type="caution">
    <text evidence="6">The sequence shown here is derived from an EMBL/GenBank/DDBJ whole genome shotgun (WGS) entry which is preliminary data.</text>
</comment>
<feature type="domain" description="C5orf34-like second" evidence="4">
    <location>
        <begin position="120"/>
        <end position="233"/>
    </location>
</feature>
<proteinExistence type="predicted"/>
<keyword evidence="7" id="KW-1185">Reference proteome</keyword>
<evidence type="ECO:0000313" key="7">
    <source>
        <dbReference type="Proteomes" id="UP001230051"/>
    </source>
</evidence>
<dbReference type="EMBL" id="JAGXEW010000002">
    <property type="protein sequence ID" value="KAK1174638.1"/>
    <property type="molecule type" value="Genomic_DNA"/>
</dbReference>
<evidence type="ECO:0000259" key="2">
    <source>
        <dbReference type="Pfam" id="PF15016"/>
    </source>
</evidence>
<accession>A0AAD8GIB5</accession>
<organism evidence="6 7">
    <name type="scientific">Acipenser oxyrinchus oxyrinchus</name>
    <dbReference type="NCBI Taxonomy" id="40147"/>
    <lineage>
        <taxon>Eukaryota</taxon>
        <taxon>Metazoa</taxon>
        <taxon>Chordata</taxon>
        <taxon>Craniata</taxon>
        <taxon>Vertebrata</taxon>
        <taxon>Euteleostomi</taxon>
        <taxon>Actinopterygii</taxon>
        <taxon>Chondrostei</taxon>
        <taxon>Acipenseriformes</taxon>
        <taxon>Acipenseridae</taxon>
        <taxon>Acipenser</taxon>
    </lineage>
</organism>
<evidence type="ECO:0000259" key="4">
    <source>
        <dbReference type="Pfam" id="PF22833"/>
    </source>
</evidence>
<evidence type="ECO:0008006" key="8">
    <source>
        <dbReference type="Google" id="ProtNLM"/>
    </source>
</evidence>
<feature type="region of interest" description="Disordered" evidence="1">
    <location>
        <begin position="179"/>
        <end position="199"/>
    </location>
</feature>
<dbReference type="InterPro" id="IPR053901">
    <property type="entry name" value="C5orf34-like"/>
</dbReference>
<dbReference type="Proteomes" id="UP001230051">
    <property type="component" value="Unassembled WGS sequence"/>
</dbReference>
<dbReference type="Pfam" id="PF22834">
    <property type="entry name" value="Polo_box_4"/>
    <property type="match status" value="1"/>
</dbReference>
<evidence type="ECO:0000313" key="6">
    <source>
        <dbReference type="EMBL" id="KAK1174638.1"/>
    </source>
</evidence>
<feature type="domain" description="C5orf34-like C-terminal" evidence="2">
    <location>
        <begin position="428"/>
        <end position="525"/>
    </location>
</feature>
<dbReference type="InterPro" id="IPR027865">
    <property type="entry name" value="C5orf34-like_C"/>
</dbReference>
<dbReference type="Pfam" id="PF22833">
    <property type="entry name" value="C5orf34_2nd"/>
    <property type="match status" value="1"/>
</dbReference>
<gene>
    <name evidence="6" type="ORF">AOXY_G2175</name>
</gene>
<dbReference type="AlphaFoldDB" id="A0AAD8GIB5"/>
<reference evidence="6" key="1">
    <citation type="submission" date="2022-02" db="EMBL/GenBank/DDBJ databases">
        <title>Atlantic sturgeon de novo genome assembly.</title>
        <authorList>
            <person name="Stock M."/>
            <person name="Klopp C."/>
            <person name="Guiguen Y."/>
            <person name="Cabau C."/>
            <person name="Parinello H."/>
            <person name="Santidrian Yebra-Pimentel E."/>
            <person name="Kuhl H."/>
            <person name="Dirks R.P."/>
            <person name="Guessner J."/>
            <person name="Wuertz S."/>
            <person name="Du K."/>
            <person name="Schartl M."/>
        </authorList>
    </citation>
    <scope>NUCLEOTIDE SEQUENCE</scope>
    <source>
        <strain evidence="6">STURGEONOMICS-FGT-2020</strain>
        <tissue evidence="6">Whole blood</tissue>
    </source>
</reference>
<dbReference type="Pfam" id="PF15025">
    <property type="entry name" value="C5orf34-like_N"/>
    <property type="match status" value="1"/>
</dbReference>